<comment type="caution">
    <text evidence="4">The sequence shown here is derived from an EMBL/GenBank/DDBJ whole genome shotgun (WGS) entry which is preliminary data.</text>
</comment>
<gene>
    <name evidence="4" type="ORF">M8523_07250</name>
</gene>
<dbReference type="SUPFAM" id="SSF143968">
    <property type="entry name" value="UbiD C-terminal domain-like"/>
    <property type="match status" value="1"/>
</dbReference>
<dbReference type="Proteomes" id="UP001165667">
    <property type="component" value="Unassembled WGS sequence"/>
</dbReference>
<feature type="domain" description="3-octaprenyl-4-hydroxybenzoate carboxy-lyase-like Rift-related" evidence="1">
    <location>
        <begin position="110"/>
        <end position="306"/>
    </location>
</feature>
<evidence type="ECO:0000313" key="5">
    <source>
        <dbReference type="Proteomes" id="UP001165667"/>
    </source>
</evidence>
<sequence length="477" mass="51657">MAVEYDDLRDFIELVEKRGDLRKIEGAALEHEIGAITEVAAGSEHRPALLFDKIPGYPAGHRIFTNTTVSASRAALALGLDADLSPLQALQAWKSKRTEIKPIAPETVGSAAFLENAMVGEAVDITTFPAPIWHHGDGGPYIGSGSVVLTRDPDTGWVNCSIYRVQVHGHNRVTVQFDHNGRHGAMISRKYWDRGEPCPIAIVHGEDPSLFVAGFEYLPEGASELDFAGAIRGRPLQVHPGPLTGLPIPAKAEIVFEGYLQPFPAVSLPEGPFGEFTGYYAADKRPAPVMTVEAVHHRNDPILLGSPPLKPPRFHFGLPLRAAGIWGNLEAAGVADIVGAWQHVSQLMTVIALKQRYAGHAKRAGLIAAANSYMGRIVVLVDDDVDPSSLADVMWAVTTRAEPSEDVDIIRNAWSSSLDPRIPAAARDIGLTSNSKMIIDACIPFQHLESYPRASALTPGQAEEVRRKWGHLLGPNR</sequence>
<evidence type="ECO:0000259" key="2">
    <source>
        <dbReference type="Pfam" id="PF20695"/>
    </source>
</evidence>
<dbReference type="AlphaFoldDB" id="A0AA41YSK8"/>
<dbReference type="GO" id="GO:0016831">
    <property type="term" value="F:carboxy-lyase activity"/>
    <property type="evidence" value="ECO:0007669"/>
    <property type="project" value="InterPro"/>
</dbReference>
<dbReference type="RefSeq" id="WP_282584171.1">
    <property type="nucleotide sequence ID" value="NZ_JAMOIM010000003.1"/>
</dbReference>
<evidence type="ECO:0000259" key="3">
    <source>
        <dbReference type="Pfam" id="PF20696"/>
    </source>
</evidence>
<dbReference type="Gene3D" id="3.40.1670.10">
    <property type="entry name" value="UbiD C-terminal domain-like"/>
    <property type="match status" value="1"/>
</dbReference>
<dbReference type="PANTHER" id="PTHR30108:SF17">
    <property type="entry name" value="FERULIC ACID DECARBOXYLASE 1"/>
    <property type="match status" value="1"/>
</dbReference>
<proteinExistence type="predicted"/>
<dbReference type="EMBL" id="JAMOIM010000003">
    <property type="protein sequence ID" value="MCW6507814.1"/>
    <property type="molecule type" value="Genomic_DNA"/>
</dbReference>
<reference evidence="4" key="1">
    <citation type="submission" date="2022-05" db="EMBL/GenBank/DDBJ databases">
        <authorList>
            <person name="Pankratov T."/>
        </authorList>
    </citation>
    <scope>NUCLEOTIDE SEQUENCE</scope>
    <source>
        <strain evidence="4">BP6-180914</strain>
    </source>
</reference>
<dbReference type="InterPro" id="IPR049381">
    <property type="entry name" value="UbiD-like_C"/>
</dbReference>
<evidence type="ECO:0000313" key="4">
    <source>
        <dbReference type="EMBL" id="MCW6507814.1"/>
    </source>
</evidence>
<keyword evidence="5" id="KW-1185">Reference proteome</keyword>
<dbReference type="NCBIfam" id="TIGR00148">
    <property type="entry name" value="UbiD family decarboxylase"/>
    <property type="match status" value="1"/>
</dbReference>
<feature type="domain" description="3-octaprenyl-4-hydroxybenzoate carboxy-lyase-like C-terminal" evidence="3">
    <location>
        <begin position="319"/>
        <end position="441"/>
    </location>
</feature>
<protein>
    <submittedName>
        <fullName evidence="4">UbiD family decarboxylase</fullName>
    </submittedName>
</protein>
<evidence type="ECO:0000259" key="1">
    <source>
        <dbReference type="Pfam" id="PF01977"/>
    </source>
</evidence>
<dbReference type="InterPro" id="IPR048304">
    <property type="entry name" value="UbiD_Rift_dom"/>
</dbReference>
<accession>A0AA41YSK8</accession>
<name>A0AA41YSK8_9HYPH</name>
<feature type="domain" description="3-octaprenyl-4-hydroxybenzoate carboxy-lyase-like N-terminal" evidence="2">
    <location>
        <begin position="12"/>
        <end position="84"/>
    </location>
</feature>
<dbReference type="SUPFAM" id="SSF50475">
    <property type="entry name" value="FMN-binding split barrel"/>
    <property type="match status" value="1"/>
</dbReference>
<dbReference type="InterPro" id="IPR002830">
    <property type="entry name" value="UbiD"/>
</dbReference>
<dbReference type="GO" id="GO:0033494">
    <property type="term" value="P:ferulate metabolic process"/>
    <property type="evidence" value="ECO:0007669"/>
    <property type="project" value="TreeGrafter"/>
</dbReference>
<dbReference type="InterPro" id="IPR049383">
    <property type="entry name" value="UbiD-like_N"/>
</dbReference>
<dbReference type="Pfam" id="PF20696">
    <property type="entry name" value="UbiD_C"/>
    <property type="match status" value="1"/>
</dbReference>
<organism evidence="4 5">
    <name type="scientific">Lichenifustis flavocetrariae</name>
    <dbReference type="NCBI Taxonomy" id="2949735"/>
    <lineage>
        <taxon>Bacteria</taxon>
        <taxon>Pseudomonadati</taxon>
        <taxon>Pseudomonadota</taxon>
        <taxon>Alphaproteobacteria</taxon>
        <taxon>Hyphomicrobiales</taxon>
        <taxon>Lichenihabitantaceae</taxon>
        <taxon>Lichenifustis</taxon>
    </lineage>
</organism>
<dbReference type="Pfam" id="PF20695">
    <property type="entry name" value="UbiD_N"/>
    <property type="match status" value="1"/>
</dbReference>
<dbReference type="PANTHER" id="PTHR30108">
    <property type="entry name" value="3-OCTAPRENYL-4-HYDROXYBENZOATE CARBOXY-LYASE-RELATED"/>
    <property type="match status" value="1"/>
</dbReference>
<dbReference type="GO" id="GO:0005737">
    <property type="term" value="C:cytoplasm"/>
    <property type="evidence" value="ECO:0007669"/>
    <property type="project" value="TreeGrafter"/>
</dbReference>
<dbReference type="GO" id="GO:0046281">
    <property type="term" value="P:cinnamic acid catabolic process"/>
    <property type="evidence" value="ECO:0007669"/>
    <property type="project" value="TreeGrafter"/>
</dbReference>
<dbReference type="Pfam" id="PF01977">
    <property type="entry name" value="UbiD"/>
    <property type="match status" value="1"/>
</dbReference>